<dbReference type="PROSITE" id="PS51800">
    <property type="entry name" value="ZF_CHHC_U11_48K"/>
    <property type="match status" value="2"/>
</dbReference>
<dbReference type="Proteomes" id="UP000075880">
    <property type="component" value="Unassembled WGS sequence"/>
</dbReference>
<dbReference type="AlphaFoldDB" id="A0AAG5DCR1"/>
<feature type="domain" description="CHHC U11-48K-type" evidence="5">
    <location>
        <begin position="4"/>
        <end position="31"/>
    </location>
</feature>
<dbReference type="EnsemblMetazoa" id="ENSAATROPT009501">
    <property type="protein sequence ID" value="ENSAATROPP008599"/>
    <property type="gene ID" value="ENSAATROPG007733"/>
</dbReference>
<feature type="domain" description="CHHC U11-48K-type" evidence="5">
    <location>
        <begin position="36"/>
        <end position="63"/>
    </location>
</feature>
<proteinExistence type="predicted"/>
<evidence type="ECO:0000256" key="2">
    <source>
        <dbReference type="ARBA" id="ARBA00022771"/>
    </source>
</evidence>
<dbReference type="InterPro" id="IPR036236">
    <property type="entry name" value="Znf_C2H2_sf"/>
</dbReference>
<evidence type="ECO:0000256" key="1">
    <source>
        <dbReference type="ARBA" id="ARBA00022723"/>
    </source>
</evidence>
<feature type="compositionally biased region" description="Basic and acidic residues" evidence="4">
    <location>
        <begin position="185"/>
        <end position="236"/>
    </location>
</feature>
<keyword evidence="7" id="KW-1185">Reference proteome</keyword>
<keyword evidence="1" id="KW-0479">Metal-binding</keyword>
<dbReference type="SUPFAM" id="SSF57667">
    <property type="entry name" value="beta-beta-alpha zinc fingers"/>
    <property type="match status" value="1"/>
</dbReference>
<keyword evidence="3" id="KW-0862">Zinc</keyword>
<evidence type="ECO:0000313" key="6">
    <source>
        <dbReference type="EnsemblMetazoa" id="ENSAATROPP008599"/>
    </source>
</evidence>
<feature type="compositionally biased region" description="Basic and acidic residues" evidence="4">
    <location>
        <begin position="299"/>
        <end position="321"/>
    </location>
</feature>
<evidence type="ECO:0000259" key="5">
    <source>
        <dbReference type="PROSITE" id="PS51800"/>
    </source>
</evidence>
<dbReference type="InterPro" id="IPR022776">
    <property type="entry name" value="TRM13/UPF0224_CHHC_Znf_dom"/>
</dbReference>
<dbReference type="Pfam" id="PF05253">
    <property type="entry name" value="zf-U11-48K"/>
    <property type="match status" value="2"/>
</dbReference>
<evidence type="ECO:0000256" key="3">
    <source>
        <dbReference type="ARBA" id="ARBA00022833"/>
    </source>
</evidence>
<evidence type="ECO:0000313" key="7">
    <source>
        <dbReference type="Proteomes" id="UP000075880"/>
    </source>
</evidence>
<keyword evidence="2" id="KW-0863">Zinc-finger</keyword>
<protein>
    <recommendedName>
        <fullName evidence="5">CHHC U11-48K-type domain-containing protein</fullName>
    </recommendedName>
</protein>
<name>A0AAG5DCR1_ANOAO</name>
<reference evidence="6" key="1">
    <citation type="submission" date="2024-04" db="UniProtKB">
        <authorList>
            <consortium name="EnsemblMetazoa"/>
        </authorList>
    </citation>
    <scope>IDENTIFICATION</scope>
    <source>
        <strain evidence="6">EBRO</strain>
    </source>
</reference>
<dbReference type="GO" id="GO:0008270">
    <property type="term" value="F:zinc ion binding"/>
    <property type="evidence" value="ECO:0007669"/>
    <property type="project" value="UniProtKB-KW"/>
</dbReference>
<organism evidence="6 7">
    <name type="scientific">Anopheles atroparvus</name>
    <name type="common">European mosquito</name>
    <dbReference type="NCBI Taxonomy" id="41427"/>
    <lineage>
        <taxon>Eukaryota</taxon>
        <taxon>Metazoa</taxon>
        <taxon>Ecdysozoa</taxon>
        <taxon>Arthropoda</taxon>
        <taxon>Hexapoda</taxon>
        <taxon>Insecta</taxon>
        <taxon>Pterygota</taxon>
        <taxon>Neoptera</taxon>
        <taxon>Endopterygota</taxon>
        <taxon>Diptera</taxon>
        <taxon>Nematocera</taxon>
        <taxon>Culicoidea</taxon>
        <taxon>Culicidae</taxon>
        <taxon>Anophelinae</taxon>
        <taxon>Anopheles</taxon>
    </lineage>
</organism>
<sequence>MSGLVQCPFDPLHQIAPNKFGKHLTKCQRQHPDMQYARCPLNTFHLVKPEDLKEHVRTCPSRMELEAYKYSISSASTAPTEELIINTGDLTGAGSSAGAASLQQDEECWDDSNYEAYNPLGKCKQQKEQNKNFIIPCANKFVVPNVSAAMIKEEFQNDTVEERPAVKEEVLSEGDRSPSRCAIVVKEETPAIEPRAIKSEHSERQDQEPYRGRNYDARDRRSEGHMHQHYERRDRYSVGQRDNGSARERYQSNGSNTYGDRHMDRYDRKRDGNSSSRSHEEYRPRYNPYHNPYSQSMRQSRDEKTEASNRHFKIDRNERKH</sequence>
<feature type="region of interest" description="Disordered" evidence="4">
    <location>
        <begin position="168"/>
        <end position="321"/>
    </location>
</feature>
<feature type="compositionally biased region" description="Basic and acidic residues" evidence="4">
    <location>
        <begin position="259"/>
        <end position="284"/>
    </location>
</feature>
<evidence type="ECO:0000256" key="4">
    <source>
        <dbReference type="SAM" id="MobiDB-lite"/>
    </source>
</evidence>
<accession>A0AAG5DCR1</accession>
<feature type="compositionally biased region" description="Basic and acidic residues" evidence="4">
    <location>
        <begin position="168"/>
        <end position="178"/>
    </location>
</feature>